<dbReference type="PANTHER" id="PTHR46087">
    <property type="entry name" value="PUTATIVE, EXPRESSED-RELATED"/>
    <property type="match status" value="1"/>
</dbReference>
<reference evidence="2" key="1">
    <citation type="submission" date="2025-08" db="UniProtKB">
        <authorList>
            <consortium name="RefSeq"/>
        </authorList>
    </citation>
    <scope>IDENTIFICATION</scope>
    <source>
        <tissue evidence="2">Fruit stalk</tissue>
    </source>
</reference>
<name>A0A6P5YRG1_DURZI</name>
<accession>A0A6P5YRG1</accession>
<dbReference type="Proteomes" id="UP000515121">
    <property type="component" value="Unplaced"/>
</dbReference>
<gene>
    <name evidence="2" type="primary">LOC111294172</name>
</gene>
<evidence type="ECO:0000313" key="2">
    <source>
        <dbReference type="RefSeq" id="XP_022743109.1"/>
    </source>
</evidence>
<organism evidence="1 2">
    <name type="scientific">Durio zibethinus</name>
    <name type="common">Durian</name>
    <dbReference type="NCBI Taxonomy" id="66656"/>
    <lineage>
        <taxon>Eukaryota</taxon>
        <taxon>Viridiplantae</taxon>
        <taxon>Streptophyta</taxon>
        <taxon>Embryophyta</taxon>
        <taxon>Tracheophyta</taxon>
        <taxon>Spermatophyta</taxon>
        <taxon>Magnoliopsida</taxon>
        <taxon>eudicotyledons</taxon>
        <taxon>Gunneridae</taxon>
        <taxon>Pentapetalae</taxon>
        <taxon>rosids</taxon>
        <taxon>malvids</taxon>
        <taxon>Malvales</taxon>
        <taxon>Malvaceae</taxon>
        <taxon>Helicteroideae</taxon>
        <taxon>Durio</taxon>
    </lineage>
</organism>
<dbReference type="InterPro" id="IPR016024">
    <property type="entry name" value="ARM-type_fold"/>
</dbReference>
<dbReference type="InterPro" id="IPR055296">
    <property type="entry name" value="SRL2-like"/>
</dbReference>
<sequence length="999" mass="112128">MGFISRKIFPACGSMCVCCPALRSRSRQPVKRYKKLLSEIFPKSPDAPPNERKIAKLCEYAAKNPFRIPKIAKYLEERCYKELRHEHIKYINVVTEAYNKLLCMCKEQMAYFAVNLLNVVIELLDNSKQDAMRILGCQTFTRFIYSQADGTYIHNIEKFVHKVCKLACEDGEEHQRRCLRASSLQCLSAMVWFMAQYSYIFAALDEMVHATLDNYELDTHREDDNEREPHHNWVDEVVRCEGRGATVACDAGPSNMIIRPQPEKKDPSLLTREEIETPKVWAQICIQRMVELAKESTTLRQVLDPMFVYFDSRQHWVPHQGLAMVVLSDMSYWEASGNRQLILAAVVRHLDHKNVAHDPQLKSYIIQVAAALARQIRSRGVLGEIGFVSDLCRHLRKSFQATLESVGEQESNLNILLQNSIEDCLLEIAKGIDDARPLFNMMAISLEKLPSSGFVARATIGSLMVLAHMISLALVSSCSQQVFPEALLVQLLKAMLHPIVEARVGAHQIFSALLIPSSNRPRHEVASLRSGYVCEPRRWHSNNASAFASISALLEKLRREKDGINMEKNGYNVHDDLKGKDNVEEDRKQGHILKSSPNIYNITSIIDRTAASNMVEAEPYIMKLTEDQTMQLLSAFWIQATLPDNLPSNIEAIAHSFALTIISLRLKNINDNLVVRFFQLPLSLKNISLDPSYGMVTPALQRSILVLSMGMLMFAAKMYQIPDLNDLIKSIVPFDADPHLGISEDLQVFVRPLADVRGYGSVTDNQLASSLLLELRDKIYESNNVMIDILVQNLSTITELEIDDLTKQLLEPFTPDDAFMFGPQSILDLDHNQMISHSKESLSFDEDVQTSSLLEDDARSEASVLDLSRFIPKVPASPIVSHVISIGQLLESALEVAGQVAATSVSTSPLPYDTMASQCEAFGTGTRKKLSNWLTNEKHQHGATDKFLPTAPADRHMMLRKITSDDAASNGAVSRLDPCLAMRLPPASPFDNFLKAAGC</sequence>
<proteinExistence type="predicted"/>
<dbReference type="AlphaFoldDB" id="A0A6P5YRG1"/>
<dbReference type="SUPFAM" id="SSF48371">
    <property type="entry name" value="ARM repeat"/>
    <property type="match status" value="1"/>
</dbReference>
<evidence type="ECO:0000313" key="1">
    <source>
        <dbReference type="Proteomes" id="UP000515121"/>
    </source>
</evidence>
<dbReference type="InterPro" id="IPR049152">
    <property type="entry name" value="EFR3-like_ARM"/>
</dbReference>
<dbReference type="RefSeq" id="XP_022743109.1">
    <property type="nucleotide sequence ID" value="XM_022887374.1"/>
</dbReference>
<dbReference type="PANTHER" id="PTHR46087:SF11">
    <property type="entry name" value="PROTEIN SEMI-ROLLED LEAF 2"/>
    <property type="match status" value="1"/>
</dbReference>
<protein>
    <submittedName>
        <fullName evidence="2">Protein EFR3 homolog B-like isoform X2</fullName>
    </submittedName>
</protein>
<keyword evidence="1" id="KW-1185">Reference proteome</keyword>
<dbReference type="GeneID" id="111294172"/>
<dbReference type="Pfam" id="PF21052">
    <property type="entry name" value="EFR3_ARM"/>
    <property type="match status" value="1"/>
</dbReference>